<evidence type="ECO:0000256" key="3">
    <source>
        <dbReference type="ARBA" id="ARBA00022475"/>
    </source>
</evidence>
<accession>A0A2N1PMB4</accession>
<gene>
    <name evidence="9" type="ORF">CVV64_13755</name>
</gene>
<evidence type="ECO:0000256" key="2">
    <source>
        <dbReference type="ARBA" id="ARBA00007755"/>
    </source>
</evidence>
<keyword evidence="4 7" id="KW-0812">Transmembrane</keyword>
<feature type="transmembrane region" description="Helical" evidence="7">
    <location>
        <begin position="487"/>
        <end position="508"/>
    </location>
</feature>
<feature type="domain" description="CstA N-terminal" evidence="8">
    <location>
        <begin position="2"/>
        <end position="408"/>
    </location>
</feature>
<feature type="transmembrane region" description="Helical" evidence="7">
    <location>
        <begin position="424"/>
        <end position="449"/>
    </location>
</feature>
<dbReference type="PANTHER" id="PTHR30252:SF0">
    <property type="entry name" value="PEPTIDE TRANSPORTER CSTA"/>
    <property type="match status" value="1"/>
</dbReference>
<dbReference type="AlphaFoldDB" id="A0A2N1PMB4"/>
<organism evidence="9 10">
    <name type="scientific">Candidatus Wallbacteria bacterium HGW-Wallbacteria-1</name>
    <dbReference type="NCBI Taxonomy" id="2013854"/>
    <lineage>
        <taxon>Bacteria</taxon>
        <taxon>Candidatus Walliibacteriota</taxon>
    </lineage>
</organism>
<proteinExistence type="inferred from homology"/>
<reference evidence="9 10" key="1">
    <citation type="journal article" date="2017" name="ISME J.">
        <title>Potential for microbial H2 and metal transformations associated with novel bacteria and archaea in deep terrestrial subsurface sediments.</title>
        <authorList>
            <person name="Hernsdorf A.W."/>
            <person name="Amano Y."/>
            <person name="Miyakawa K."/>
            <person name="Ise K."/>
            <person name="Suzuki Y."/>
            <person name="Anantharaman K."/>
            <person name="Probst A."/>
            <person name="Burstein D."/>
            <person name="Thomas B.C."/>
            <person name="Banfield J.F."/>
        </authorList>
    </citation>
    <scope>NUCLEOTIDE SEQUENCE [LARGE SCALE GENOMIC DNA]</scope>
    <source>
        <strain evidence="9">HGW-Wallbacteria-1</strain>
    </source>
</reference>
<dbReference type="InterPro" id="IPR003706">
    <property type="entry name" value="CstA_N"/>
</dbReference>
<feature type="transmembrane region" description="Helical" evidence="7">
    <location>
        <begin position="340"/>
        <end position="361"/>
    </location>
</feature>
<evidence type="ECO:0000256" key="6">
    <source>
        <dbReference type="ARBA" id="ARBA00023136"/>
    </source>
</evidence>
<protein>
    <submittedName>
        <fullName evidence="9">Carbon starvation protein A</fullName>
    </submittedName>
</protein>
<keyword evidence="5 7" id="KW-1133">Transmembrane helix</keyword>
<dbReference type="Proteomes" id="UP000233256">
    <property type="component" value="Unassembled WGS sequence"/>
</dbReference>
<evidence type="ECO:0000256" key="7">
    <source>
        <dbReference type="SAM" id="Phobius"/>
    </source>
</evidence>
<sequence>MNALGLVTISVVVLLAGYFLYGNYISRLFGADPSRPTPAHTMSDGIDYVPARMAVLLGHHFASIAGAAPILGPIAAASFGWLPVLIWILAGAILAGAVHDYGAIIISVRHRGRSIGEVIREHMGPAGHRLFLVFAFSALILIIAVFTIIVSGTFVNTPSTATSSLLFIALAVLFGLAVYKYGLGILPASLVGVPLILVFVFLGLKYPLVIYPHMGGISAETSALMTQAKSSGADLTTPVSAIKAIETLKGEVPRNNFRQELETAGTRARNFWIYSLMAYIFTAAIAPVWILLQPRDYLSSYLLYFMIIGGLAGLFMFSMTTPVPLVLPAFTAFTIPGKGSMFPVLFVTVACGAISGFHSLVASGTTAKQLNNERDARPIGFGGMLIESLLAVLALITVAILSPAQYAESISNPVGLFSRGMGNFMGALGIDSQSASLFVALAVSAFALTSLDTATRLARFCFQELVTPEKIPDPDVETAQAARTDHWLSSPITGTTIAVSLGGTLALSGKWPQIWPIFGAANQLLAGIALLVITLWQYKRGKKFICTLLPMLFMLAVTITSLASSVWTNWAAKPLFAALSAVLLLLAIFLAWEARTAALNVQKKSPL</sequence>
<feature type="transmembrane region" description="Helical" evidence="7">
    <location>
        <begin position="381"/>
        <end position="404"/>
    </location>
</feature>
<evidence type="ECO:0000256" key="5">
    <source>
        <dbReference type="ARBA" id="ARBA00022989"/>
    </source>
</evidence>
<evidence type="ECO:0000256" key="4">
    <source>
        <dbReference type="ARBA" id="ARBA00022692"/>
    </source>
</evidence>
<feature type="transmembrane region" description="Helical" evidence="7">
    <location>
        <begin position="161"/>
        <end position="179"/>
    </location>
</feature>
<comment type="similarity">
    <text evidence="2">Belongs to the peptide transporter carbon starvation (CstA) (TC 2.A.114) family.</text>
</comment>
<dbReference type="InterPro" id="IPR051605">
    <property type="entry name" value="CstA"/>
</dbReference>
<evidence type="ECO:0000259" key="8">
    <source>
        <dbReference type="Pfam" id="PF02554"/>
    </source>
</evidence>
<feature type="transmembrane region" description="Helical" evidence="7">
    <location>
        <begin position="6"/>
        <end position="25"/>
    </location>
</feature>
<comment type="caution">
    <text evidence="9">The sequence shown here is derived from an EMBL/GenBank/DDBJ whole genome shotgun (WGS) entry which is preliminary data.</text>
</comment>
<keyword evidence="6 7" id="KW-0472">Membrane</keyword>
<dbReference type="GO" id="GO:0005886">
    <property type="term" value="C:plasma membrane"/>
    <property type="evidence" value="ECO:0007669"/>
    <property type="project" value="UniProtKB-SubCell"/>
</dbReference>
<feature type="transmembrane region" description="Helical" evidence="7">
    <location>
        <begin position="574"/>
        <end position="594"/>
    </location>
</feature>
<dbReference type="Pfam" id="PF02554">
    <property type="entry name" value="CstA"/>
    <property type="match status" value="2"/>
</dbReference>
<feature type="transmembrane region" description="Helical" evidence="7">
    <location>
        <begin position="271"/>
        <end position="292"/>
    </location>
</feature>
<feature type="transmembrane region" description="Helical" evidence="7">
    <location>
        <begin position="130"/>
        <end position="155"/>
    </location>
</feature>
<dbReference type="PANTHER" id="PTHR30252">
    <property type="entry name" value="INNER MEMBRANE PEPTIDE TRANSPORTER"/>
    <property type="match status" value="1"/>
</dbReference>
<evidence type="ECO:0000256" key="1">
    <source>
        <dbReference type="ARBA" id="ARBA00004651"/>
    </source>
</evidence>
<comment type="subcellular location">
    <subcellularLocation>
        <location evidence="1">Cell membrane</location>
        <topology evidence="1">Multi-pass membrane protein</topology>
    </subcellularLocation>
</comment>
<keyword evidence="3" id="KW-1003">Cell membrane</keyword>
<evidence type="ECO:0000313" key="9">
    <source>
        <dbReference type="EMBL" id="PKK89476.1"/>
    </source>
</evidence>
<feature type="transmembrane region" description="Helical" evidence="7">
    <location>
        <begin position="61"/>
        <end position="79"/>
    </location>
</feature>
<feature type="domain" description="CstA N-terminal" evidence="8">
    <location>
        <begin position="411"/>
        <end position="561"/>
    </location>
</feature>
<feature type="transmembrane region" description="Helical" evidence="7">
    <location>
        <begin position="85"/>
        <end position="109"/>
    </location>
</feature>
<feature type="transmembrane region" description="Helical" evidence="7">
    <location>
        <begin position="186"/>
        <end position="204"/>
    </location>
</feature>
<feature type="transmembrane region" description="Helical" evidence="7">
    <location>
        <begin position="514"/>
        <end position="536"/>
    </location>
</feature>
<feature type="transmembrane region" description="Helical" evidence="7">
    <location>
        <begin position="548"/>
        <end position="568"/>
    </location>
</feature>
<dbReference type="GO" id="GO:0009267">
    <property type="term" value="P:cellular response to starvation"/>
    <property type="evidence" value="ECO:0007669"/>
    <property type="project" value="InterPro"/>
</dbReference>
<name>A0A2N1PMB4_9BACT</name>
<evidence type="ECO:0000313" key="10">
    <source>
        <dbReference type="Proteomes" id="UP000233256"/>
    </source>
</evidence>
<dbReference type="EMBL" id="PGXC01000016">
    <property type="protein sequence ID" value="PKK89476.1"/>
    <property type="molecule type" value="Genomic_DNA"/>
</dbReference>
<feature type="transmembrane region" description="Helical" evidence="7">
    <location>
        <begin position="301"/>
        <end position="320"/>
    </location>
</feature>